<dbReference type="Proteomes" id="UP000642284">
    <property type="component" value="Unassembled WGS sequence"/>
</dbReference>
<sequence length="59" mass="6275">MSPAPVWAGNAVVYRWTSCTPNPAAAARAVLRRSLTRLRLPADAVSDAVLVVSEQPPMS</sequence>
<dbReference type="Gene3D" id="3.30.565.10">
    <property type="entry name" value="Histidine kinase-like ATPase, C-terminal domain"/>
    <property type="match status" value="1"/>
</dbReference>
<accession>A0ABR7SYC1</accession>
<proteinExistence type="predicted"/>
<keyword evidence="2" id="KW-1185">Reference proteome</keyword>
<comment type="caution">
    <text evidence="1">The sequence shown here is derived from an EMBL/GenBank/DDBJ whole genome shotgun (WGS) entry which is preliminary data.</text>
</comment>
<evidence type="ECO:0000313" key="2">
    <source>
        <dbReference type="Proteomes" id="UP000642284"/>
    </source>
</evidence>
<name>A0ABR7SYC1_9ACTN</name>
<protein>
    <submittedName>
        <fullName evidence="1">Uncharacterized protein</fullName>
    </submittedName>
</protein>
<dbReference type="InterPro" id="IPR036890">
    <property type="entry name" value="HATPase_C_sf"/>
</dbReference>
<dbReference type="EMBL" id="JACTVJ010000038">
    <property type="protein sequence ID" value="MBC9719368.1"/>
    <property type="molecule type" value="Genomic_DNA"/>
</dbReference>
<reference evidence="1 2" key="1">
    <citation type="submission" date="2020-08" db="EMBL/GenBank/DDBJ databases">
        <title>Genemic of Streptomyces polyaspartic.</title>
        <authorList>
            <person name="Liu W."/>
        </authorList>
    </citation>
    <scope>NUCLEOTIDE SEQUENCE [LARGE SCALE GENOMIC DNA]</scope>
    <source>
        <strain evidence="1 2">TRM66268-LWL</strain>
    </source>
</reference>
<gene>
    <name evidence="1" type="ORF">H9Y04_43350</name>
</gene>
<evidence type="ECO:0000313" key="1">
    <source>
        <dbReference type="EMBL" id="MBC9719368.1"/>
    </source>
</evidence>
<dbReference type="RefSeq" id="WP_187819771.1">
    <property type="nucleotide sequence ID" value="NZ_JACTVJ010000038.1"/>
</dbReference>
<organism evidence="1 2">
    <name type="scientific">Streptomyces polyasparticus</name>
    <dbReference type="NCBI Taxonomy" id="2767826"/>
    <lineage>
        <taxon>Bacteria</taxon>
        <taxon>Bacillati</taxon>
        <taxon>Actinomycetota</taxon>
        <taxon>Actinomycetes</taxon>
        <taxon>Kitasatosporales</taxon>
        <taxon>Streptomycetaceae</taxon>
        <taxon>Streptomyces</taxon>
    </lineage>
</organism>